<protein>
    <recommendedName>
        <fullName evidence="3">Cytochrome c domain-containing protein</fullName>
    </recommendedName>
</protein>
<name>A0A8F9TUY0_9BACT</name>
<sequence length="163" mass="17844">MKTAVIALLLILSLATNALLWQRVSRLEAATTSATPADFPLGENMGYLQRCADKIWFAAQAGNWPLARYYHDEMAETADDVIHAKLIKEGAPVSANMSAMLPPALVGIDQAIAARDLPSFRSHYTGLIQACNACHAASRHSFIHIAEPTHTSDFWNQQFSPQP</sequence>
<evidence type="ECO:0000313" key="1">
    <source>
        <dbReference type="EMBL" id="QYM78243.1"/>
    </source>
</evidence>
<accession>A0A8F9TUY0</accession>
<organism evidence="1 2">
    <name type="scientific">Horticoccus luteus</name>
    <dbReference type="NCBI Taxonomy" id="2862869"/>
    <lineage>
        <taxon>Bacteria</taxon>
        <taxon>Pseudomonadati</taxon>
        <taxon>Verrucomicrobiota</taxon>
        <taxon>Opitutia</taxon>
        <taxon>Opitutales</taxon>
        <taxon>Opitutaceae</taxon>
        <taxon>Horticoccus</taxon>
    </lineage>
</organism>
<keyword evidence="2" id="KW-1185">Reference proteome</keyword>
<evidence type="ECO:0008006" key="3">
    <source>
        <dbReference type="Google" id="ProtNLM"/>
    </source>
</evidence>
<evidence type="ECO:0000313" key="2">
    <source>
        <dbReference type="Proteomes" id="UP000825051"/>
    </source>
</evidence>
<dbReference type="AlphaFoldDB" id="A0A8F9TUY0"/>
<proteinExistence type="predicted"/>
<dbReference type="KEGG" id="ole:K0B96_13150"/>
<dbReference type="Proteomes" id="UP000825051">
    <property type="component" value="Chromosome"/>
</dbReference>
<dbReference type="EMBL" id="CP080507">
    <property type="protein sequence ID" value="QYM78243.1"/>
    <property type="molecule type" value="Genomic_DNA"/>
</dbReference>
<dbReference type="RefSeq" id="WP_220161347.1">
    <property type="nucleotide sequence ID" value="NZ_CP080507.1"/>
</dbReference>
<gene>
    <name evidence="1" type="ORF">K0B96_13150</name>
</gene>
<reference evidence="1" key="1">
    <citation type="submission" date="2021-08" db="EMBL/GenBank/DDBJ databases">
        <title>Genome of a novel bacterium of the phylum Verrucomicrobia, Oleiharenicola sp. KSB-15.</title>
        <authorList>
            <person name="Chung J.-H."/>
            <person name="Ahn J.-H."/>
            <person name="Yoon Y."/>
            <person name="Kim D.-Y."/>
            <person name="An S.-H."/>
            <person name="Park I."/>
            <person name="Yeon J."/>
        </authorList>
    </citation>
    <scope>NUCLEOTIDE SEQUENCE</scope>
    <source>
        <strain evidence="1">KSB-15</strain>
    </source>
</reference>